<accession>A0ABQ9ZEH5</accession>
<organism evidence="1 2">
    <name type="scientific">Daphnia magna</name>
    <dbReference type="NCBI Taxonomy" id="35525"/>
    <lineage>
        <taxon>Eukaryota</taxon>
        <taxon>Metazoa</taxon>
        <taxon>Ecdysozoa</taxon>
        <taxon>Arthropoda</taxon>
        <taxon>Crustacea</taxon>
        <taxon>Branchiopoda</taxon>
        <taxon>Diplostraca</taxon>
        <taxon>Cladocera</taxon>
        <taxon>Anomopoda</taxon>
        <taxon>Daphniidae</taxon>
        <taxon>Daphnia</taxon>
    </lineage>
</organism>
<gene>
    <name evidence="1" type="ORF">OUZ56_020443</name>
</gene>
<reference evidence="1 2" key="1">
    <citation type="journal article" date="2023" name="Nucleic Acids Res.">
        <title>The hologenome of Daphnia magna reveals possible DNA methylation and microbiome-mediated evolution of the host genome.</title>
        <authorList>
            <person name="Chaturvedi A."/>
            <person name="Li X."/>
            <person name="Dhandapani V."/>
            <person name="Marshall H."/>
            <person name="Kissane S."/>
            <person name="Cuenca-Cambronero M."/>
            <person name="Asole G."/>
            <person name="Calvet F."/>
            <person name="Ruiz-Romero M."/>
            <person name="Marangio P."/>
            <person name="Guigo R."/>
            <person name="Rago D."/>
            <person name="Mirbahai L."/>
            <person name="Eastwood N."/>
            <person name="Colbourne J.K."/>
            <person name="Zhou J."/>
            <person name="Mallon E."/>
            <person name="Orsini L."/>
        </authorList>
    </citation>
    <scope>NUCLEOTIDE SEQUENCE [LARGE SCALE GENOMIC DNA]</scope>
    <source>
        <strain evidence="1">LRV0_1</strain>
    </source>
</reference>
<dbReference type="EMBL" id="JAOYFB010000003">
    <property type="protein sequence ID" value="KAK4011327.1"/>
    <property type="molecule type" value="Genomic_DNA"/>
</dbReference>
<comment type="caution">
    <text evidence="1">The sequence shown here is derived from an EMBL/GenBank/DDBJ whole genome shotgun (WGS) entry which is preliminary data.</text>
</comment>
<protein>
    <submittedName>
        <fullName evidence="1">Uncharacterized protein</fullName>
    </submittedName>
</protein>
<evidence type="ECO:0000313" key="2">
    <source>
        <dbReference type="Proteomes" id="UP001234178"/>
    </source>
</evidence>
<sequence length="65" mass="7064">MASSLTTTAFTVAIPQYGVPAVPSRQQQSVFLVASYNNQHKLTISPLSTPHVIARIAKTTEMPHE</sequence>
<keyword evidence="2" id="KW-1185">Reference proteome</keyword>
<proteinExistence type="predicted"/>
<dbReference type="Proteomes" id="UP001234178">
    <property type="component" value="Unassembled WGS sequence"/>
</dbReference>
<name>A0ABQ9ZEH5_9CRUS</name>
<evidence type="ECO:0000313" key="1">
    <source>
        <dbReference type="EMBL" id="KAK4011327.1"/>
    </source>
</evidence>